<name>D8J7B0_HALJB</name>
<keyword evidence="4" id="KW-1185">Reference proteome</keyword>
<evidence type="ECO:0000313" key="3">
    <source>
        <dbReference type="Proteomes" id="UP000000390"/>
    </source>
</evidence>
<dbReference type="Proteomes" id="UP000011645">
    <property type="component" value="Unassembled WGS sequence"/>
</dbReference>
<dbReference type="STRING" id="795797.HacjB3_03060"/>
<evidence type="ECO:0008006" key="5">
    <source>
        <dbReference type="Google" id="ProtNLM"/>
    </source>
</evidence>
<dbReference type="PANTHER" id="PTHR38436:SF1">
    <property type="entry name" value="ESTER CYCLASE"/>
    <property type="match status" value="1"/>
</dbReference>
<protein>
    <recommendedName>
        <fullName evidence="5">Ester cyclase</fullName>
    </recommendedName>
</protein>
<gene>
    <name evidence="1" type="ordered locus">HacjB3_03060</name>
    <name evidence="2" type="ORF">C497_16247</name>
</gene>
<dbReference type="PANTHER" id="PTHR38436">
    <property type="entry name" value="POLYKETIDE CYCLASE SNOAL-LIKE DOMAIN"/>
    <property type="match status" value="1"/>
</dbReference>
<dbReference type="Proteomes" id="UP000000390">
    <property type="component" value="Chromosome"/>
</dbReference>
<dbReference type="eggNOG" id="arCOG06513">
    <property type="taxonomic scope" value="Archaea"/>
</dbReference>
<dbReference type="SUPFAM" id="SSF54427">
    <property type="entry name" value="NTF2-like"/>
    <property type="match status" value="1"/>
</dbReference>
<dbReference type="Pfam" id="PF07366">
    <property type="entry name" value="SnoaL"/>
    <property type="match status" value="1"/>
</dbReference>
<dbReference type="EMBL" id="CP002062">
    <property type="protein sequence ID" value="ADJ14005.1"/>
    <property type="molecule type" value="Genomic_DNA"/>
</dbReference>
<dbReference type="EMBL" id="AOHV01000042">
    <property type="protein sequence ID" value="ELY33949.1"/>
    <property type="molecule type" value="Genomic_DNA"/>
</dbReference>
<dbReference type="HOGENOM" id="CLU_100997_5_0_2"/>
<reference evidence="2 4" key="2">
    <citation type="journal article" date="2014" name="PLoS Genet.">
        <title>Phylogenetically driven sequencing of extremely halophilic archaea reveals strategies for static and dynamic osmo-response.</title>
        <authorList>
            <person name="Becker E.A."/>
            <person name="Seitzer P.M."/>
            <person name="Tritt A."/>
            <person name="Larsen D."/>
            <person name="Krusor M."/>
            <person name="Yao A.I."/>
            <person name="Wu D."/>
            <person name="Madern D."/>
            <person name="Eisen J.A."/>
            <person name="Darling A.E."/>
            <person name="Facciotti M.T."/>
        </authorList>
    </citation>
    <scope>NUCLEOTIDE SEQUENCE [LARGE SCALE GENOMIC DNA]</scope>
    <source>
        <strain evidence="2">B3</strain>
        <strain evidence="4">DSM 18796 / CECT 7217 / JCM 14584 / KCTC 4019 / B3</strain>
    </source>
</reference>
<dbReference type="AlphaFoldDB" id="D8J7B0"/>
<dbReference type="RefSeq" id="WP_008418111.1">
    <property type="nucleotide sequence ID" value="NC_014297.1"/>
</dbReference>
<dbReference type="GeneID" id="9418412"/>
<dbReference type="Gene3D" id="3.10.450.50">
    <property type="match status" value="1"/>
</dbReference>
<dbReference type="PATRIC" id="fig|795797.18.peg.611"/>
<accession>D8J7B0</accession>
<sequence length="162" mass="18028">MTPQTLTTENHEIAERVFTDLLDGHDLALIPDLYAADCALYGMTGPEPIDREEYETFLSMYFEAFPDLSFEIEETISDGDRVGVRWTSRGTHTGELMDLPVTGKPVTVTGLSFIHIDGGMITAVYNNHDRLGLLEQLGAIPDSPRKMVGFVLGQLRGRLARR</sequence>
<evidence type="ECO:0000313" key="1">
    <source>
        <dbReference type="EMBL" id="ADJ14005.1"/>
    </source>
</evidence>
<proteinExistence type="predicted"/>
<evidence type="ECO:0000313" key="4">
    <source>
        <dbReference type="Proteomes" id="UP000011645"/>
    </source>
</evidence>
<dbReference type="KEGG" id="hje:HacjB3_03060"/>
<dbReference type="GO" id="GO:0030638">
    <property type="term" value="P:polyketide metabolic process"/>
    <property type="evidence" value="ECO:0007669"/>
    <property type="project" value="InterPro"/>
</dbReference>
<dbReference type="InterPro" id="IPR009959">
    <property type="entry name" value="Cyclase_SnoaL-like"/>
</dbReference>
<dbReference type="OrthoDB" id="8685at2157"/>
<organism evidence="1 3">
    <name type="scientific">Halalkalicoccus jeotgali (strain DSM 18796 / CECT 7217 / JCM 14584 / KCTC 4019 / B3)</name>
    <dbReference type="NCBI Taxonomy" id="795797"/>
    <lineage>
        <taxon>Archaea</taxon>
        <taxon>Methanobacteriati</taxon>
        <taxon>Methanobacteriota</taxon>
        <taxon>Stenosarchaea group</taxon>
        <taxon>Halobacteria</taxon>
        <taxon>Halobacteriales</taxon>
        <taxon>Halococcaceae</taxon>
        <taxon>Halalkalicoccus</taxon>
    </lineage>
</organism>
<evidence type="ECO:0000313" key="2">
    <source>
        <dbReference type="EMBL" id="ELY33949.1"/>
    </source>
</evidence>
<reference evidence="1 3" key="1">
    <citation type="journal article" date="2010" name="J. Bacteriol.">
        <title>Complete genome sequence of Halalkalicoccus jeotgali B3(T), an extremely halophilic archaeon.</title>
        <authorList>
            <person name="Roh S.W."/>
            <person name="Nam Y.D."/>
            <person name="Nam S.H."/>
            <person name="Choi S.H."/>
            <person name="Park H.S."/>
            <person name="Bae J.W."/>
        </authorList>
    </citation>
    <scope>NUCLEOTIDE SEQUENCE [LARGE SCALE GENOMIC DNA]</scope>
    <source>
        <strain evidence="1">B3</strain>
        <strain evidence="3">DSM 18796 / CECT 7217 / JCM 14584 / KCTC 4019 / B3</strain>
    </source>
</reference>
<dbReference type="InterPro" id="IPR032710">
    <property type="entry name" value="NTF2-like_dom_sf"/>
</dbReference>